<feature type="repeat" description="PPR" evidence="2">
    <location>
        <begin position="561"/>
        <end position="595"/>
    </location>
</feature>
<feature type="repeat" description="PPR" evidence="2">
    <location>
        <begin position="313"/>
        <end position="347"/>
    </location>
</feature>
<feature type="repeat" description="PPR" evidence="2">
    <location>
        <begin position="278"/>
        <end position="312"/>
    </location>
</feature>
<accession>A0A9D5BTW8</accession>
<reference evidence="4 5" key="1">
    <citation type="journal article" date="2022" name="Hortic Res">
        <title>The genome of Dioscorea zingiberensis sheds light on the biosynthesis, origin and evolution of the medicinally important diosgenin saponins.</title>
        <authorList>
            <person name="Li Y."/>
            <person name="Tan C."/>
            <person name="Li Z."/>
            <person name="Guo J."/>
            <person name="Li S."/>
            <person name="Chen X."/>
            <person name="Wang C."/>
            <person name="Dai X."/>
            <person name="Yang H."/>
            <person name="Song W."/>
            <person name="Hou L."/>
            <person name="Xu J."/>
            <person name="Tong Z."/>
            <person name="Xu A."/>
            <person name="Yuan X."/>
            <person name="Wang W."/>
            <person name="Yang Q."/>
            <person name="Chen L."/>
            <person name="Sun Z."/>
            <person name="Wang K."/>
            <person name="Pan B."/>
            <person name="Chen J."/>
            <person name="Bao Y."/>
            <person name="Liu F."/>
            <person name="Qi X."/>
            <person name="Gang D.R."/>
            <person name="Wen J."/>
            <person name="Li J."/>
        </authorList>
    </citation>
    <scope>NUCLEOTIDE SEQUENCE [LARGE SCALE GENOMIC DNA]</scope>
    <source>
        <strain evidence="4">Dzin_1.0</strain>
    </source>
</reference>
<evidence type="ECO:0000313" key="4">
    <source>
        <dbReference type="EMBL" id="KAJ0960643.1"/>
    </source>
</evidence>
<sequence>MPGSIKGNSPTHSKDPSRYSSPVLRRSQSHAHDRKLIEVMPQRLHLATRSAIKLRSLCKCHRFFSCLSKDSCLDARNSNSESEWVKLLKPFDLGELRKSLVSITPRQLCRLIELPLDLSTSMDIFNWAGAQKGYSHSFDVYYVLISKLGEAKEFKMIELLLKKSKEEGIVLREPLFIVIMKCYGRSGLPGNAVQVLDEMRVVFGCEPTFKSYNVVLDILVGADCHHMAATVFYKMLRGGVRPTTFTFSIVMKALCLMKEVESACSLLRGMTRHGCVPDAIVYQTLIHALCEHNRVKEALKLLEEMFVIGCSADVDTFNDVIHGLCKFGHMHEAARLVDRMLLRGCKPSALTYGVLLQGLCKNGQVDEARKLLSQVPNPNVVLFNTVIGGYLDEGRFEEAKYLYDSMVRYGCSPDFYTYSIIINGLCKARRLGSARQPNIVTYTILIDAFCKVGRWEETEVILEEISLKGLNLNTIAYNCLVSGLSEGVVANNVTYNTMIHALLSKGRWQEAMDLAKEMVFHGCSLDVISYNGLIKALCKDGEVERAMGMFEEMTGKGVKPSNFSYNLLINGLCKSRRVQDALELSREMLQRGLTPDIVTYNSIINGMCKMGWMHAALNLLEKLHDEEIVPDTITYNILISWHCKARMLDDANKLLNKAINSGILPNAHTWNIMVNNFVREPGFWVPE</sequence>
<feature type="repeat" description="PPR" evidence="2">
    <location>
        <begin position="438"/>
        <end position="472"/>
    </location>
</feature>
<protein>
    <recommendedName>
        <fullName evidence="6">Pentatricopeptide repeat-containing protein</fullName>
    </recommendedName>
</protein>
<evidence type="ECO:0000256" key="3">
    <source>
        <dbReference type="SAM" id="MobiDB-lite"/>
    </source>
</evidence>
<keyword evidence="5" id="KW-1185">Reference proteome</keyword>
<dbReference type="Pfam" id="PF13041">
    <property type="entry name" value="PPR_2"/>
    <property type="match status" value="7"/>
</dbReference>
<evidence type="ECO:0000256" key="1">
    <source>
        <dbReference type="ARBA" id="ARBA00022737"/>
    </source>
</evidence>
<organism evidence="4 5">
    <name type="scientific">Dioscorea zingiberensis</name>
    <dbReference type="NCBI Taxonomy" id="325984"/>
    <lineage>
        <taxon>Eukaryota</taxon>
        <taxon>Viridiplantae</taxon>
        <taxon>Streptophyta</taxon>
        <taxon>Embryophyta</taxon>
        <taxon>Tracheophyta</taxon>
        <taxon>Spermatophyta</taxon>
        <taxon>Magnoliopsida</taxon>
        <taxon>Liliopsida</taxon>
        <taxon>Dioscoreales</taxon>
        <taxon>Dioscoreaceae</taxon>
        <taxon>Dioscorea</taxon>
    </lineage>
</organism>
<feature type="repeat" description="PPR" evidence="2">
    <location>
        <begin position="526"/>
        <end position="560"/>
    </location>
</feature>
<evidence type="ECO:0008006" key="6">
    <source>
        <dbReference type="Google" id="ProtNLM"/>
    </source>
</evidence>
<dbReference type="Pfam" id="PF12854">
    <property type="entry name" value="PPR_1"/>
    <property type="match status" value="1"/>
</dbReference>
<feature type="repeat" description="PPR" evidence="2">
    <location>
        <begin position="379"/>
        <end position="413"/>
    </location>
</feature>
<feature type="repeat" description="PPR" evidence="2">
    <location>
        <begin position="491"/>
        <end position="525"/>
    </location>
</feature>
<feature type="repeat" description="PPR" evidence="2">
    <location>
        <begin position="243"/>
        <end position="277"/>
    </location>
</feature>
<dbReference type="OrthoDB" id="185373at2759"/>
<dbReference type="InterPro" id="IPR051222">
    <property type="entry name" value="PPR/CCM1_RNA-binding"/>
</dbReference>
<keyword evidence="1" id="KW-0677">Repeat</keyword>
<feature type="repeat" description="PPR" evidence="2">
    <location>
        <begin position="631"/>
        <end position="665"/>
    </location>
</feature>
<name>A0A9D5BTW8_9LILI</name>
<evidence type="ECO:0000256" key="2">
    <source>
        <dbReference type="PROSITE-ProRule" id="PRU00708"/>
    </source>
</evidence>
<dbReference type="SUPFAM" id="SSF81901">
    <property type="entry name" value="HCP-like"/>
    <property type="match status" value="1"/>
</dbReference>
<dbReference type="InterPro" id="IPR002885">
    <property type="entry name" value="PPR_rpt"/>
</dbReference>
<proteinExistence type="predicted"/>
<dbReference type="AlphaFoldDB" id="A0A9D5BTW8"/>
<dbReference type="PANTHER" id="PTHR47942">
    <property type="entry name" value="TETRATRICOPEPTIDE REPEAT (TPR)-LIKE SUPERFAMILY PROTEIN-RELATED"/>
    <property type="match status" value="1"/>
</dbReference>
<dbReference type="NCBIfam" id="TIGR00756">
    <property type="entry name" value="PPR"/>
    <property type="match status" value="12"/>
</dbReference>
<feature type="compositionally biased region" description="Polar residues" evidence="3">
    <location>
        <begin position="1"/>
        <end position="11"/>
    </location>
</feature>
<evidence type="ECO:0000313" key="5">
    <source>
        <dbReference type="Proteomes" id="UP001085076"/>
    </source>
</evidence>
<dbReference type="Gene3D" id="1.25.40.10">
    <property type="entry name" value="Tetratricopeptide repeat domain"/>
    <property type="match status" value="7"/>
</dbReference>
<feature type="repeat" description="PPR" evidence="2">
    <location>
        <begin position="596"/>
        <end position="630"/>
    </location>
</feature>
<gene>
    <name evidence="4" type="ORF">J5N97_001471</name>
</gene>
<dbReference type="PROSITE" id="PS51375">
    <property type="entry name" value="PPR"/>
    <property type="match status" value="11"/>
</dbReference>
<dbReference type="Proteomes" id="UP001085076">
    <property type="component" value="Unassembled WGS sequence"/>
</dbReference>
<dbReference type="PANTHER" id="PTHR47942:SF2">
    <property type="entry name" value="OS09G0532800 PROTEIN"/>
    <property type="match status" value="1"/>
</dbReference>
<dbReference type="InterPro" id="IPR011990">
    <property type="entry name" value="TPR-like_helical_dom_sf"/>
</dbReference>
<dbReference type="Pfam" id="PF01535">
    <property type="entry name" value="PPR"/>
    <property type="match status" value="1"/>
</dbReference>
<dbReference type="EMBL" id="JAGGNH010000067">
    <property type="protein sequence ID" value="KAJ0960643.1"/>
    <property type="molecule type" value="Genomic_DNA"/>
</dbReference>
<feature type="repeat" description="PPR" evidence="2">
    <location>
        <begin position="348"/>
        <end position="378"/>
    </location>
</feature>
<comment type="caution">
    <text evidence="4">The sequence shown here is derived from an EMBL/GenBank/DDBJ whole genome shotgun (WGS) entry which is preliminary data.</text>
</comment>
<feature type="region of interest" description="Disordered" evidence="3">
    <location>
        <begin position="1"/>
        <end position="32"/>
    </location>
</feature>